<evidence type="ECO:0000259" key="1">
    <source>
        <dbReference type="Pfam" id="PF07486"/>
    </source>
</evidence>
<dbReference type="EMBL" id="JBHLUX010000039">
    <property type="protein sequence ID" value="MFC0472168.1"/>
    <property type="molecule type" value="Genomic_DNA"/>
</dbReference>
<proteinExistence type="predicted"/>
<organism evidence="2 3">
    <name type="scientific">Halalkalibacter kiskunsagensis</name>
    <dbReference type="NCBI Taxonomy" id="1548599"/>
    <lineage>
        <taxon>Bacteria</taxon>
        <taxon>Bacillati</taxon>
        <taxon>Bacillota</taxon>
        <taxon>Bacilli</taxon>
        <taxon>Bacillales</taxon>
        <taxon>Bacillaceae</taxon>
        <taxon>Halalkalibacter</taxon>
    </lineage>
</organism>
<dbReference type="InterPro" id="IPR042047">
    <property type="entry name" value="SleB_dom1"/>
</dbReference>
<reference evidence="2 3" key="1">
    <citation type="submission" date="2024-09" db="EMBL/GenBank/DDBJ databases">
        <authorList>
            <person name="Sun Q."/>
            <person name="Mori K."/>
        </authorList>
    </citation>
    <scope>NUCLEOTIDE SEQUENCE [LARGE SCALE GENOMIC DNA]</scope>
    <source>
        <strain evidence="2 3">NCAIM B.02610</strain>
    </source>
</reference>
<feature type="domain" description="Cell wall hydrolase SleB" evidence="1">
    <location>
        <begin position="165"/>
        <end position="268"/>
    </location>
</feature>
<accession>A0ABV6KJI4</accession>
<dbReference type="Pfam" id="PF07486">
    <property type="entry name" value="Hydrolase_2"/>
    <property type="match status" value="1"/>
</dbReference>
<gene>
    <name evidence="2" type="ORF">ACFFHM_17075</name>
</gene>
<dbReference type="Gene3D" id="1.10.10.2520">
    <property type="entry name" value="Cell wall hydrolase SleB, domain 1"/>
    <property type="match status" value="1"/>
</dbReference>
<keyword evidence="3" id="KW-1185">Reference proteome</keyword>
<evidence type="ECO:0000313" key="3">
    <source>
        <dbReference type="Proteomes" id="UP001589838"/>
    </source>
</evidence>
<dbReference type="GO" id="GO:0016787">
    <property type="term" value="F:hydrolase activity"/>
    <property type="evidence" value="ECO:0007669"/>
    <property type="project" value="UniProtKB-KW"/>
</dbReference>
<keyword evidence="2" id="KW-0378">Hydrolase</keyword>
<protein>
    <submittedName>
        <fullName evidence="2">Cell wall hydrolase</fullName>
    </submittedName>
</protein>
<dbReference type="RefSeq" id="WP_335962836.1">
    <property type="nucleotide sequence ID" value="NZ_JAXBLX010000035.1"/>
</dbReference>
<dbReference type="InterPro" id="IPR011105">
    <property type="entry name" value="Cell_wall_hydrolase_SleB"/>
</dbReference>
<comment type="caution">
    <text evidence="2">The sequence shown here is derived from an EMBL/GenBank/DDBJ whole genome shotgun (WGS) entry which is preliminary data.</text>
</comment>
<dbReference type="Gene3D" id="6.20.240.60">
    <property type="match status" value="1"/>
</dbReference>
<name>A0ABV6KJI4_9BACI</name>
<dbReference type="Proteomes" id="UP001589838">
    <property type="component" value="Unassembled WGS sequence"/>
</dbReference>
<sequence length="269" mass="29946">MHLFSHYTVKKRNTGYEIHLYLDPMEEEYSEAFGRLKDKDKKTIEQEASHYIKGKLPEIKGGLVKVMSGAIVVTTLVLGAEAPHTKAAEIDKTDEEEVNTNSVAEEVLLDISTRNELESDALKELEQIKGEKESITIPERSNEEINMVEAEFVWLAKMIHCEAKGESLEGQIAVGAVILNRVKSDQFPSTVEEVILEKTSGTYQFSPAGSGAIYSAKPDANSIEAAKRALEGEDPTNGSLYFYNPDKTGDQWIRTRTVSTVIDNHVFAY</sequence>
<evidence type="ECO:0000313" key="2">
    <source>
        <dbReference type="EMBL" id="MFC0472168.1"/>
    </source>
</evidence>